<feature type="transmembrane region" description="Helical" evidence="1">
    <location>
        <begin position="346"/>
        <end position="370"/>
    </location>
</feature>
<dbReference type="Proteomes" id="UP000587070">
    <property type="component" value="Unassembled WGS sequence"/>
</dbReference>
<dbReference type="InterPro" id="IPR011852">
    <property type="entry name" value="TRAP_TAXI"/>
</dbReference>
<dbReference type="RefSeq" id="WP_153116082.1">
    <property type="nucleotide sequence ID" value="NZ_JACIGE010000005.1"/>
</dbReference>
<gene>
    <name evidence="2" type="ORF">GGD90_001683</name>
</gene>
<dbReference type="EMBL" id="JACIGE010000005">
    <property type="protein sequence ID" value="MBB4247312.1"/>
    <property type="molecule type" value="Genomic_DNA"/>
</dbReference>
<evidence type="ECO:0000313" key="2">
    <source>
        <dbReference type="EMBL" id="MBB4247312.1"/>
    </source>
</evidence>
<comment type="caution">
    <text evidence="2">The sequence shown here is derived from an EMBL/GenBank/DDBJ whole genome shotgun (WGS) entry which is preliminary data.</text>
</comment>
<dbReference type="Pfam" id="PF16868">
    <property type="entry name" value="NMT1_3"/>
    <property type="match status" value="1"/>
</dbReference>
<dbReference type="Gene3D" id="3.40.190.10">
    <property type="entry name" value="Periplasmic binding protein-like II"/>
    <property type="match status" value="2"/>
</dbReference>
<keyword evidence="3" id="KW-1185">Reference proteome</keyword>
<dbReference type="PANTHER" id="PTHR42941">
    <property type="entry name" value="SLL1037 PROTEIN"/>
    <property type="match status" value="1"/>
</dbReference>
<dbReference type="PANTHER" id="PTHR42941:SF1">
    <property type="entry name" value="SLL1037 PROTEIN"/>
    <property type="match status" value="1"/>
</dbReference>
<sequence length="468" mass="51333">MSIPLRERLVTLRALLATAWPIIVITTAGFIVAYQFVQPAPPSHLSIATGGDSGAYYAFAKRYATILARNGITVDVQTSAGSVENIERLRDGRADVAFVQGGSLPPPVIADDEEADTSLQSLGSAYLEPVWVFYRGASVGEATVPPAFAREPLERLYQLAGRRIAVGAEGSGIRGLALQLLEANEVPIDPKYLLPLAGLDAAAALQQGRIDAAFVIAAPEAAVVQVLLRSPGVRVMNFTQADAYTRRFPFLARVVLPQGTVDLVRENPPRDTVLLATTANIVAGESLHPALASLLLQAMREVHGGNGFFQRAGDFPAWRDQTFPLLPDARRFYESGPPFLQRFLPFWLAVLVERLVVLLLPLLGLLLPLMRFAPSLYAWRVRSKLFRCYGELKFLENELDQPSEAARRQEIFARLDTIEDEARRRSVPLAFANELYTLREHINLVRRKLRQHAEGAPEAASPASEVGA</sequence>
<protein>
    <submittedName>
        <fullName evidence="2">TRAP transporter TAXI family solute receptor</fullName>
    </submittedName>
</protein>
<dbReference type="OrthoDB" id="237270at2"/>
<feature type="transmembrane region" description="Helical" evidence="1">
    <location>
        <begin position="12"/>
        <end position="37"/>
    </location>
</feature>
<reference evidence="2 3" key="1">
    <citation type="submission" date="2020-08" db="EMBL/GenBank/DDBJ databases">
        <title>Genome sequencing of Purple Non-Sulfur Bacteria from various extreme environments.</title>
        <authorList>
            <person name="Mayer M."/>
        </authorList>
    </citation>
    <scope>NUCLEOTIDE SEQUENCE [LARGE SCALE GENOMIC DNA]</scope>
    <source>
        <strain evidence="2 3">2761</strain>
    </source>
</reference>
<keyword evidence="1" id="KW-0812">Transmembrane</keyword>
<accession>A0A840GFJ8</accession>
<organism evidence="2 3">
    <name type="scientific">Rhodocyclus tenuis</name>
    <name type="common">Rhodospirillum tenue</name>
    <dbReference type="NCBI Taxonomy" id="1066"/>
    <lineage>
        <taxon>Bacteria</taxon>
        <taxon>Pseudomonadati</taxon>
        <taxon>Pseudomonadota</taxon>
        <taxon>Betaproteobacteria</taxon>
        <taxon>Rhodocyclales</taxon>
        <taxon>Rhodocyclaceae</taxon>
        <taxon>Rhodocyclus</taxon>
    </lineage>
</organism>
<evidence type="ECO:0000313" key="3">
    <source>
        <dbReference type="Proteomes" id="UP000587070"/>
    </source>
</evidence>
<dbReference type="AlphaFoldDB" id="A0A840GFJ8"/>
<keyword evidence="1" id="KW-1133">Transmembrane helix</keyword>
<dbReference type="SUPFAM" id="SSF53850">
    <property type="entry name" value="Periplasmic binding protein-like II"/>
    <property type="match status" value="1"/>
</dbReference>
<name>A0A840GFJ8_RHOTE</name>
<keyword evidence="1" id="KW-0472">Membrane</keyword>
<proteinExistence type="predicted"/>
<evidence type="ECO:0000256" key="1">
    <source>
        <dbReference type="SAM" id="Phobius"/>
    </source>
</evidence>
<keyword evidence="2" id="KW-0675">Receptor</keyword>